<dbReference type="Gene3D" id="3.30.56.30">
    <property type="entry name" value="Signal recognition particle, SRP19-like subunit"/>
    <property type="match status" value="1"/>
</dbReference>
<sequence length="110" mass="12845">MTTHSRRLFPIYFNPRIQRAEGRRVPFSPTAPVPTLLSLTKVLAAMKVPYKVENKHHPKLTFSLIAPFMPKNPKVEEMERYHHLVSQCITITTDENKSSFIKRVHHHMSK</sequence>
<name>A0A177ECU4_9MICR</name>
<dbReference type="RefSeq" id="XP_067543564.1">
    <property type="nucleotide sequence ID" value="XM_067688376.1"/>
</dbReference>
<dbReference type="InterPro" id="IPR002778">
    <property type="entry name" value="Signal_recog_particle_SRP19"/>
</dbReference>
<dbReference type="Pfam" id="PF01922">
    <property type="entry name" value="SRP19"/>
    <property type="match status" value="1"/>
</dbReference>
<evidence type="ECO:0000256" key="3">
    <source>
        <dbReference type="ARBA" id="ARBA00023274"/>
    </source>
</evidence>
<keyword evidence="1" id="KW-0963">Cytoplasm</keyword>
<dbReference type="Proteomes" id="UP000185944">
    <property type="component" value="Unassembled WGS sequence"/>
</dbReference>
<comment type="caution">
    <text evidence="4">The sequence shown here is derived from an EMBL/GenBank/DDBJ whole genome shotgun (WGS) entry which is preliminary data.</text>
</comment>
<gene>
    <name evidence="4" type="ORF">NEDG_00958</name>
</gene>
<dbReference type="GO" id="GO:0006614">
    <property type="term" value="P:SRP-dependent cotranslational protein targeting to membrane"/>
    <property type="evidence" value="ECO:0007669"/>
    <property type="project" value="InterPro"/>
</dbReference>
<reference evidence="4 5" key="1">
    <citation type="submission" date="2016-02" db="EMBL/GenBank/DDBJ databases">
        <title>Discovery of a natural microsporidian pathogen with a broad tissue tropism in Caenorhabditis elegans.</title>
        <authorList>
            <person name="Luallen R.J."/>
            <person name="Reinke A.W."/>
            <person name="Tong L."/>
            <person name="Botts M.R."/>
            <person name="Felix M.-A."/>
            <person name="Troemel E.R."/>
        </authorList>
    </citation>
    <scope>NUCLEOTIDE SEQUENCE [LARGE SCALE GENOMIC DNA]</scope>
    <source>
        <strain evidence="4 5">JUm2807</strain>
    </source>
</reference>
<dbReference type="GO" id="GO:0008312">
    <property type="term" value="F:7S RNA binding"/>
    <property type="evidence" value="ECO:0007669"/>
    <property type="project" value="InterPro"/>
</dbReference>
<dbReference type="OrthoDB" id="2190947at2759"/>
<keyword evidence="5" id="KW-1185">Reference proteome</keyword>
<dbReference type="SUPFAM" id="SSF69695">
    <property type="entry name" value="SRP19"/>
    <property type="match status" value="1"/>
</dbReference>
<protein>
    <submittedName>
        <fullName evidence="4">Signal recognition particle subunit SRP19</fullName>
    </submittedName>
</protein>
<dbReference type="VEuPathDB" id="MicrosporidiaDB:NEDG_00958"/>
<dbReference type="EMBL" id="LTDL01000042">
    <property type="protein sequence ID" value="OAG28819.1"/>
    <property type="molecule type" value="Genomic_DNA"/>
</dbReference>
<proteinExistence type="predicted"/>
<keyword evidence="2" id="KW-0733">Signal recognition particle</keyword>
<keyword evidence="3" id="KW-0687">Ribonucleoprotein</keyword>
<organism evidence="4 5">
    <name type="scientific">Nematocida displodere</name>
    <dbReference type="NCBI Taxonomy" id="1805483"/>
    <lineage>
        <taxon>Eukaryota</taxon>
        <taxon>Fungi</taxon>
        <taxon>Fungi incertae sedis</taxon>
        <taxon>Microsporidia</taxon>
        <taxon>Nematocida</taxon>
    </lineage>
</organism>
<dbReference type="GeneID" id="93647308"/>
<evidence type="ECO:0000313" key="4">
    <source>
        <dbReference type="EMBL" id="OAG28819.1"/>
    </source>
</evidence>
<evidence type="ECO:0000256" key="2">
    <source>
        <dbReference type="ARBA" id="ARBA00023135"/>
    </source>
</evidence>
<evidence type="ECO:0000313" key="5">
    <source>
        <dbReference type="Proteomes" id="UP000185944"/>
    </source>
</evidence>
<accession>A0A177ECU4</accession>
<dbReference type="InterPro" id="IPR036521">
    <property type="entry name" value="SRP19-like_sf"/>
</dbReference>
<dbReference type="AlphaFoldDB" id="A0A177ECU4"/>
<dbReference type="GO" id="GO:0005786">
    <property type="term" value="C:signal recognition particle, endoplasmic reticulum targeting"/>
    <property type="evidence" value="ECO:0007669"/>
    <property type="project" value="UniProtKB-KW"/>
</dbReference>
<evidence type="ECO:0000256" key="1">
    <source>
        <dbReference type="ARBA" id="ARBA00022490"/>
    </source>
</evidence>